<name>A0AAD5N841_PARTN</name>
<gene>
    <name evidence="1" type="ORF">KIN20_024917</name>
</gene>
<keyword evidence="2" id="KW-1185">Reference proteome</keyword>
<comment type="caution">
    <text evidence="1">The sequence shown here is derived from an EMBL/GenBank/DDBJ whole genome shotgun (WGS) entry which is preliminary data.</text>
</comment>
<sequence>MRGCNQVKKAREWFQRAINVGPDNANAYKRIRLLLKTAVFEITVGNSRRSLGSNQITTTDDNREKKKRMENVLDLPAMNNRLTITTVSSDLVTRHEVTCYLCNEVIFSPCCAGQIFLVDLIVFMEYISLQGIVVIDESEVAK</sequence>
<evidence type="ECO:0000313" key="1">
    <source>
        <dbReference type="EMBL" id="KAJ1364761.1"/>
    </source>
</evidence>
<accession>A0AAD5N841</accession>
<dbReference type="EMBL" id="JAHQIW010005059">
    <property type="protein sequence ID" value="KAJ1364761.1"/>
    <property type="molecule type" value="Genomic_DNA"/>
</dbReference>
<protein>
    <submittedName>
        <fullName evidence="1">Uncharacterized protein</fullName>
    </submittedName>
</protein>
<dbReference type="AlphaFoldDB" id="A0AAD5N841"/>
<reference evidence="1" key="1">
    <citation type="submission" date="2021-06" db="EMBL/GenBank/DDBJ databases">
        <title>Parelaphostrongylus tenuis whole genome reference sequence.</title>
        <authorList>
            <person name="Garwood T.J."/>
            <person name="Larsen P.A."/>
            <person name="Fountain-Jones N.M."/>
            <person name="Garbe J.R."/>
            <person name="Macchietto M.G."/>
            <person name="Kania S.A."/>
            <person name="Gerhold R.W."/>
            <person name="Richards J.E."/>
            <person name="Wolf T.M."/>
        </authorList>
    </citation>
    <scope>NUCLEOTIDE SEQUENCE</scope>
    <source>
        <strain evidence="1">MNPRO001-30</strain>
        <tissue evidence="1">Meninges</tissue>
    </source>
</reference>
<organism evidence="1 2">
    <name type="scientific">Parelaphostrongylus tenuis</name>
    <name type="common">Meningeal worm</name>
    <dbReference type="NCBI Taxonomy" id="148309"/>
    <lineage>
        <taxon>Eukaryota</taxon>
        <taxon>Metazoa</taxon>
        <taxon>Ecdysozoa</taxon>
        <taxon>Nematoda</taxon>
        <taxon>Chromadorea</taxon>
        <taxon>Rhabditida</taxon>
        <taxon>Rhabditina</taxon>
        <taxon>Rhabditomorpha</taxon>
        <taxon>Strongyloidea</taxon>
        <taxon>Metastrongylidae</taxon>
        <taxon>Parelaphostrongylus</taxon>
    </lineage>
</organism>
<dbReference type="Proteomes" id="UP001196413">
    <property type="component" value="Unassembled WGS sequence"/>
</dbReference>
<evidence type="ECO:0000313" key="2">
    <source>
        <dbReference type="Proteomes" id="UP001196413"/>
    </source>
</evidence>
<proteinExistence type="predicted"/>